<gene>
    <name evidence="8" type="ORF">CITCOLO1_LOCUS9230</name>
</gene>
<dbReference type="InterPro" id="IPR055566">
    <property type="entry name" value="ARM_LIN"/>
</dbReference>
<dbReference type="CDD" id="cd16664">
    <property type="entry name" value="RING-Ubox_PUB"/>
    <property type="match status" value="1"/>
</dbReference>
<dbReference type="InterPro" id="IPR003613">
    <property type="entry name" value="Ubox_domain"/>
</dbReference>
<evidence type="ECO:0000256" key="1">
    <source>
        <dbReference type="ARBA" id="ARBA00000900"/>
    </source>
</evidence>
<dbReference type="Pfam" id="PF23568">
    <property type="entry name" value="ARM_LIN"/>
    <property type="match status" value="1"/>
</dbReference>
<keyword evidence="5" id="KW-0853">WD repeat</keyword>
<evidence type="ECO:0000256" key="4">
    <source>
        <dbReference type="ARBA" id="ARBA00022679"/>
    </source>
</evidence>
<dbReference type="Gene3D" id="3.30.40.10">
    <property type="entry name" value="Zinc/RING finger domain, C3HC4 (zinc finger)"/>
    <property type="match status" value="1"/>
</dbReference>
<organism evidence="8 9">
    <name type="scientific">Citrullus colocynthis</name>
    <name type="common">colocynth</name>
    <dbReference type="NCBI Taxonomy" id="252529"/>
    <lineage>
        <taxon>Eukaryota</taxon>
        <taxon>Viridiplantae</taxon>
        <taxon>Streptophyta</taxon>
        <taxon>Embryophyta</taxon>
        <taxon>Tracheophyta</taxon>
        <taxon>Spermatophyta</taxon>
        <taxon>Magnoliopsida</taxon>
        <taxon>eudicotyledons</taxon>
        <taxon>Gunneridae</taxon>
        <taxon>Pentapetalae</taxon>
        <taxon>rosids</taxon>
        <taxon>fabids</taxon>
        <taxon>Cucurbitales</taxon>
        <taxon>Cucurbitaceae</taxon>
        <taxon>Benincaseae</taxon>
        <taxon>Citrullus</taxon>
    </lineage>
</organism>
<feature type="repeat" description="WD" evidence="5">
    <location>
        <begin position="1244"/>
        <end position="1285"/>
    </location>
</feature>
<dbReference type="Gene3D" id="2.130.10.10">
    <property type="entry name" value="YVTN repeat-like/Quinoprotein amine dehydrogenase"/>
    <property type="match status" value="2"/>
</dbReference>
<evidence type="ECO:0000259" key="7">
    <source>
        <dbReference type="PROSITE" id="PS51698"/>
    </source>
</evidence>
<dbReference type="InterPro" id="IPR001680">
    <property type="entry name" value="WD40_rpt"/>
</dbReference>
<dbReference type="SUPFAM" id="SSF57850">
    <property type="entry name" value="RING/U-box"/>
    <property type="match status" value="1"/>
</dbReference>
<keyword evidence="4" id="KW-0808">Transferase</keyword>
<feature type="repeat" description="WD" evidence="5">
    <location>
        <begin position="1472"/>
        <end position="1491"/>
    </location>
</feature>
<dbReference type="InterPro" id="IPR016024">
    <property type="entry name" value="ARM-type_fold"/>
</dbReference>
<dbReference type="InterPro" id="IPR013083">
    <property type="entry name" value="Znf_RING/FYVE/PHD"/>
</dbReference>
<dbReference type="EC" id="2.3.2.27" evidence="3"/>
<dbReference type="PANTHER" id="PTHR47446">
    <property type="entry name" value="RING-TYPE E3 UBIQUITIN TRANSFERASE"/>
    <property type="match status" value="1"/>
</dbReference>
<dbReference type="PROSITE" id="PS50294">
    <property type="entry name" value="WD_REPEATS_REGION"/>
    <property type="match status" value="1"/>
</dbReference>
<dbReference type="InterPro" id="IPR056512">
    <property type="entry name" value="LIN_N"/>
</dbReference>
<comment type="pathway">
    <text evidence="2">Protein modification; protein ubiquitination.</text>
</comment>
<dbReference type="SMART" id="SM00504">
    <property type="entry name" value="Ubox"/>
    <property type="match status" value="1"/>
</dbReference>
<dbReference type="InterPro" id="IPR056514">
    <property type="entry name" value="ARM_LIN_2nd"/>
</dbReference>
<evidence type="ECO:0000313" key="8">
    <source>
        <dbReference type="EMBL" id="CAK9317327.1"/>
    </source>
</evidence>
<feature type="compositionally biased region" description="Polar residues" evidence="6">
    <location>
        <begin position="355"/>
        <end position="370"/>
    </location>
</feature>
<dbReference type="Proteomes" id="UP001642487">
    <property type="component" value="Chromosome 3"/>
</dbReference>
<dbReference type="EMBL" id="OZ021737">
    <property type="protein sequence ID" value="CAK9317327.1"/>
    <property type="molecule type" value="Genomic_DNA"/>
</dbReference>
<protein>
    <recommendedName>
        <fullName evidence="3">RING-type E3 ubiquitin transferase</fullName>
        <ecNumber evidence="3">2.3.2.27</ecNumber>
    </recommendedName>
</protein>
<evidence type="ECO:0000256" key="5">
    <source>
        <dbReference type="PROSITE-ProRule" id="PRU00221"/>
    </source>
</evidence>
<reference evidence="8 9" key="1">
    <citation type="submission" date="2024-03" db="EMBL/GenBank/DDBJ databases">
        <authorList>
            <person name="Gkanogiannis A."/>
            <person name="Becerra Lopez-Lavalle L."/>
        </authorList>
    </citation>
    <scope>NUCLEOTIDE SEQUENCE [LARGE SCALE GENOMIC DNA]</scope>
</reference>
<feature type="region of interest" description="Disordered" evidence="6">
    <location>
        <begin position="338"/>
        <end position="390"/>
    </location>
</feature>
<dbReference type="Pfam" id="PF23654">
    <property type="entry name" value="ARM_LIN_2nd"/>
    <property type="match status" value="1"/>
</dbReference>
<dbReference type="InterPro" id="IPR052858">
    <property type="entry name" value="E3_ubiquitin-ligase_LIN"/>
</dbReference>
<evidence type="ECO:0000313" key="9">
    <source>
        <dbReference type="Proteomes" id="UP001642487"/>
    </source>
</evidence>
<name>A0ABP0YA10_9ROSI</name>
<evidence type="ECO:0000256" key="2">
    <source>
        <dbReference type="ARBA" id="ARBA00004906"/>
    </source>
</evidence>
<dbReference type="Pfam" id="PF23628">
    <property type="entry name" value="ARM_LIN_C"/>
    <property type="match status" value="1"/>
</dbReference>
<dbReference type="InterPro" id="IPR015943">
    <property type="entry name" value="WD40/YVTN_repeat-like_dom_sf"/>
</dbReference>
<dbReference type="InterPro" id="IPR045210">
    <property type="entry name" value="RING-Ubox_PUB"/>
</dbReference>
<dbReference type="Gene3D" id="1.25.10.10">
    <property type="entry name" value="Leucine-rich Repeat Variant"/>
    <property type="match status" value="1"/>
</dbReference>
<dbReference type="SUPFAM" id="SSF50978">
    <property type="entry name" value="WD40 repeat-like"/>
    <property type="match status" value="1"/>
</dbReference>
<dbReference type="SMART" id="SM00320">
    <property type="entry name" value="WD40"/>
    <property type="match status" value="5"/>
</dbReference>
<dbReference type="PANTHER" id="PTHR47446:SF3">
    <property type="entry name" value="RING-TYPE E3 UBIQUITIN TRANSFERASE"/>
    <property type="match status" value="1"/>
</dbReference>
<dbReference type="Pfam" id="PF00400">
    <property type="entry name" value="WD40"/>
    <property type="match status" value="2"/>
</dbReference>
<feature type="domain" description="U-box" evidence="7">
    <location>
        <begin position="511"/>
        <end position="586"/>
    </location>
</feature>
<evidence type="ECO:0000256" key="3">
    <source>
        <dbReference type="ARBA" id="ARBA00012483"/>
    </source>
</evidence>
<dbReference type="PROSITE" id="PS51698">
    <property type="entry name" value="U_BOX"/>
    <property type="match status" value="1"/>
</dbReference>
<dbReference type="InterPro" id="IPR011989">
    <property type="entry name" value="ARM-like"/>
</dbReference>
<proteinExistence type="predicted"/>
<sequence length="1491" mass="165581">MAGEYRFAMDQKDIVRILVATIDDFTRGRLINKEQRNLHKEQCAERLAAEGGSNDKDTEVRYSDQAVLANLDWGIEALEEALNTSNMETKLARLDHAEKMLQVCALLNSNEKTAGVPNFYLSAWAHFNLSYLWKLRGNVHNSVLHSLEMFIVDPFFSRNDFAPELWKELFLPHMSSIVGWYSEERHRLVIEVIPDSSDLSFTADLDQFFNESLIFSLRPDQAEKLQKLEQLYGESLDENTRLFAKYFKDCMNSDSSSAKKVAPMLPIAEPPMTPLHEVSRSIPDYIKFGPILPKSAGFSSILQKYKDGATEANRPKGTSSPANNTEKFAGWYAQNDSLEENEGNSDHEPYDSYDLSDTGTYKLLSPSSTRTLEDEQTGLKGEMSKMGSPRHSPTIFSPIASPSGPSLKVLSPTMNEKCKSESHSTLRLLSGRFGDQRVATSVLGSPATRSDYSFSLVESDGEKDCPGRIYRQTHNATYDNVSSQDSENCSIDKLEEESRSQSSENVTHIVRPPKDFICPITGQIFSDPVTLETGQTYERKAIQEWLKRGNTTCPITRQPLCSTVMPKTNYVLKRLITSWQEQHPNLAQDYSWTGTSGSTVGSALKKKSSPASTPCQPFHYPLNSTYESLNQKAKRLMQEAVSLSPTSVTSQTTVEEIINSLKPFVSCLCNFESLKQCEIAVLAIAGFWKDSKGDLAVHSYLSELAVVNGFVEILLNSREREVLRTSIYILSELICADGSVGESLSSLDSDFDCLASLLMSGLSEASVLMCLLRPTFTQLTAHDLIPSLAQLLQKKNEDFVDLPFVIEPKDAAIAMLEQIFMGGDENGQSRNVKRLTSSEGIPSLVKFLDRVEVRRPILSILLCCMRIDKGCKDSIVEKIELAPVLELLHAGNEDDKGLCVAFLSELVQMNRRTQCNQILQTIKDEGAFSTMHTLLTDLQMATIEQQPGIASLLLQLDLLVEPRKMSIYREESIDALFEAFRTKDGCNSQIAAVDALLYLSGRLTSSGKPYTKAWLLKLAGFDQPYNALMKAEGLWKPDSELSEREEEEKAISVWEKRVALVLCNHEKGYIFKVMKECLKNKSLEVVKSCIVIVSWLCYMVSTLPDTGVQEIARRFLLDELVNVLQSSNGLEDKILACLALRTFISDPAALEELGLYARSISKTLRNLRRSSSVVNDIMKALMNLPSVDAAELWSYTEVGALDSSSNGEVLSLLHSDGRVLSSHTDGTIKVWDAGNKVLRLIQEARKHTKAVTCLCISSSGDTVYSGSLDKTIRVWTIKSDEIQCVQVHEVKEPVYDLKVNANIACFVSQGTGVKVYNFSGVPKHINFNKYVKCLALSEDKLYCGCSGDCILEVDLSKNTTSTFYAGVRKLLWKQNIYTIHLHGDILFAAGSAVDGTAGKTFLLPNKTTLGSFTTGVDIHHMAVSTDFLFTASRLGMLIEIWSKEKYTKIGSVKLGSTASGSHTKITSLITDDGGLLLVGTSDGKIQVWALE</sequence>
<keyword evidence="9" id="KW-1185">Reference proteome</keyword>
<dbReference type="PROSITE" id="PS50082">
    <property type="entry name" value="WD_REPEATS_2"/>
    <property type="match status" value="2"/>
</dbReference>
<dbReference type="Pfam" id="PF04564">
    <property type="entry name" value="U-box"/>
    <property type="match status" value="1"/>
</dbReference>
<dbReference type="InterPro" id="IPR036322">
    <property type="entry name" value="WD40_repeat_dom_sf"/>
</dbReference>
<evidence type="ECO:0000256" key="6">
    <source>
        <dbReference type="SAM" id="MobiDB-lite"/>
    </source>
</evidence>
<accession>A0ABP0YA10</accession>
<dbReference type="SUPFAM" id="SSF48371">
    <property type="entry name" value="ARM repeat"/>
    <property type="match status" value="1"/>
</dbReference>
<comment type="catalytic activity">
    <reaction evidence="1">
        <text>S-ubiquitinyl-[E2 ubiquitin-conjugating enzyme]-L-cysteine + [acceptor protein]-L-lysine = [E2 ubiquitin-conjugating enzyme]-L-cysteine + N(6)-ubiquitinyl-[acceptor protein]-L-lysine.</text>
        <dbReference type="EC" id="2.3.2.27"/>
    </reaction>
</comment>